<dbReference type="EMBL" id="GBRH01239840">
    <property type="protein sequence ID" value="JAD58055.1"/>
    <property type="molecule type" value="Transcribed_RNA"/>
</dbReference>
<dbReference type="AlphaFoldDB" id="A0A0A9B9Z9"/>
<protein>
    <submittedName>
        <fullName evidence="1">Uncharacterized protein</fullName>
    </submittedName>
</protein>
<accession>A0A0A9B9Z9</accession>
<proteinExistence type="predicted"/>
<organism evidence="1">
    <name type="scientific">Arundo donax</name>
    <name type="common">Giant reed</name>
    <name type="synonym">Donax arundinaceus</name>
    <dbReference type="NCBI Taxonomy" id="35708"/>
    <lineage>
        <taxon>Eukaryota</taxon>
        <taxon>Viridiplantae</taxon>
        <taxon>Streptophyta</taxon>
        <taxon>Embryophyta</taxon>
        <taxon>Tracheophyta</taxon>
        <taxon>Spermatophyta</taxon>
        <taxon>Magnoliopsida</taxon>
        <taxon>Liliopsida</taxon>
        <taxon>Poales</taxon>
        <taxon>Poaceae</taxon>
        <taxon>PACMAD clade</taxon>
        <taxon>Arundinoideae</taxon>
        <taxon>Arundineae</taxon>
        <taxon>Arundo</taxon>
    </lineage>
</organism>
<name>A0A0A9B9Z9_ARUDO</name>
<reference evidence="1" key="2">
    <citation type="journal article" date="2015" name="Data Brief">
        <title>Shoot transcriptome of the giant reed, Arundo donax.</title>
        <authorList>
            <person name="Barrero R.A."/>
            <person name="Guerrero F.D."/>
            <person name="Moolhuijzen P."/>
            <person name="Goolsby J.A."/>
            <person name="Tidwell J."/>
            <person name="Bellgard S.E."/>
            <person name="Bellgard M.I."/>
        </authorList>
    </citation>
    <scope>NUCLEOTIDE SEQUENCE</scope>
    <source>
        <tissue evidence="1">Shoot tissue taken approximately 20 cm above the soil surface</tissue>
    </source>
</reference>
<evidence type="ECO:0000313" key="1">
    <source>
        <dbReference type="EMBL" id="JAD58055.1"/>
    </source>
</evidence>
<reference evidence="1" key="1">
    <citation type="submission" date="2014-09" db="EMBL/GenBank/DDBJ databases">
        <authorList>
            <person name="Magalhaes I.L.F."/>
            <person name="Oliveira U."/>
            <person name="Santos F.R."/>
            <person name="Vidigal T.H.D.A."/>
            <person name="Brescovit A.D."/>
            <person name="Santos A.J."/>
        </authorList>
    </citation>
    <scope>NUCLEOTIDE SEQUENCE</scope>
    <source>
        <tissue evidence="1">Shoot tissue taken approximately 20 cm above the soil surface</tissue>
    </source>
</reference>
<sequence>MLVLSLVLTLKLNRNMTCSPHQKHQLRNLLLQTPHCTRLYISFV</sequence>